<protein>
    <submittedName>
        <fullName evidence="1">Uncharacterized protein</fullName>
    </submittedName>
</protein>
<dbReference type="AlphaFoldDB" id="A0A2P2QWY5"/>
<organism evidence="1">
    <name type="scientific">Rhizophora mucronata</name>
    <name type="common">Asiatic mangrove</name>
    <dbReference type="NCBI Taxonomy" id="61149"/>
    <lineage>
        <taxon>Eukaryota</taxon>
        <taxon>Viridiplantae</taxon>
        <taxon>Streptophyta</taxon>
        <taxon>Embryophyta</taxon>
        <taxon>Tracheophyta</taxon>
        <taxon>Spermatophyta</taxon>
        <taxon>Magnoliopsida</taxon>
        <taxon>eudicotyledons</taxon>
        <taxon>Gunneridae</taxon>
        <taxon>Pentapetalae</taxon>
        <taxon>rosids</taxon>
        <taxon>fabids</taxon>
        <taxon>Malpighiales</taxon>
        <taxon>Rhizophoraceae</taxon>
        <taxon>Rhizophora</taxon>
    </lineage>
</organism>
<proteinExistence type="predicted"/>
<dbReference type="EMBL" id="GGEC01090927">
    <property type="protein sequence ID" value="MBX71411.1"/>
    <property type="molecule type" value="Transcribed_RNA"/>
</dbReference>
<reference evidence="1" key="1">
    <citation type="submission" date="2018-02" db="EMBL/GenBank/DDBJ databases">
        <title>Rhizophora mucronata_Transcriptome.</title>
        <authorList>
            <person name="Meera S.P."/>
            <person name="Sreeshan A."/>
            <person name="Augustine A."/>
        </authorList>
    </citation>
    <scope>NUCLEOTIDE SEQUENCE</scope>
    <source>
        <tissue evidence="1">Leaf</tissue>
    </source>
</reference>
<name>A0A2P2QWY5_RHIMU</name>
<sequence>MHIGCFWGQLLSLMGRIRHSSRYMRLHIFNSNGTCGSFFAAAAAAAAV</sequence>
<evidence type="ECO:0000313" key="1">
    <source>
        <dbReference type="EMBL" id="MBX71411.1"/>
    </source>
</evidence>
<accession>A0A2P2QWY5</accession>